<dbReference type="FunCoup" id="L5L378">
    <property type="interactions" value="4"/>
</dbReference>
<keyword evidence="6" id="KW-0051">Antiviral defense</keyword>
<dbReference type="AlphaFoldDB" id="L5L378"/>
<evidence type="ECO:0000313" key="10">
    <source>
        <dbReference type="Proteomes" id="UP000010552"/>
    </source>
</evidence>
<dbReference type="PANTHER" id="PTHR31943">
    <property type="entry name" value="INTERLEUKIN-28 AND 29"/>
    <property type="match status" value="1"/>
</dbReference>
<dbReference type="InterPro" id="IPR038326">
    <property type="entry name" value="IFN-lambda_sf"/>
</dbReference>
<dbReference type="EMBL" id="KB030334">
    <property type="protein sequence ID" value="ELK18194.1"/>
    <property type="molecule type" value="Genomic_DNA"/>
</dbReference>
<evidence type="ECO:0000256" key="7">
    <source>
        <dbReference type="SAM" id="MobiDB-lite"/>
    </source>
</evidence>
<name>L5L378_PTEAL</name>
<dbReference type="GO" id="GO:0007259">
    <property type="term" value="P:cell surface receptor signaling pathway via JAK-STAT"/>
    <property type="evidence" value="ECO:0007669"/>
    <property type="project" value="InterPro"/>
</dbReference>
<evidence type="ECO:0000256" key="8">
    <source>
        <dbReference type="SAM" id="SignalP"/>
    </source>
</evidence>
<feature type="region of interest" description="Disordered" evidence="7">
    <location>
        <begin position="205"/>
        <end position="256"/>
    </location>
</feature>
<dbReference type="GO" id="GO:0045087">
    <property type="term" value="P:innate immune response"/>
    <property type="evidence" value="ECO:0007669"/>
    <property type="project" value="TreeGrafter"/>
</dbReference>
<feature type="signal peptide" evidence="8">
    <location>
        <begin position="1"/>
        <end position="21"/>
    </location>
</feature>
<comment type="similarity">
    <text evidence="2">Belongs to the lambda interferon family.</text>
</comment>
<keyword evidence="3" id="KW-0202">Cytokine</keyword>
<dbReference type="FunFam" id="1.20.1250.60:FF:000001">
    <property type="entry name" value="Interferon lambda 1"/>
    <property type="match status" value="1"/>
</dbReference>
<organism evidence="9 10">
    <name type="scientific">Pteropus alecto</name>
    <name type="common">Black flying fox</name>
    <dbReference type="NCBI Taxonomy" id="9402"/>
    <lineage>
        <taxon>Eukaryota</taxon>
        <taxon>Metazoa</taxon>
        <taxon>Chordata</taxon>
        <taxon>Craniata</taxon>
        <taxon>Vertebrata</taxon>
        <taxon>Euteleostomi</taxon>
        <taxon>Mammalia</taxon>
        <taxon>Eutheria</taxon>
        <taxon>Laurasiatheria</taxon>
        <taxon>Chiroptera</taxon>
        <taxon>Yinpterochiroptera</taxon>
        <taxon>Pteropodoidea</taxon>
        <taxon>Pteropodidae</taxon>
        <taxon>Pteropodinae</taxon>
        <taxon>Pteropus</taxon>
    </lineage>
</organism>
<evidence type="ECO:0000256" key="6">
    <source>
        <dbReference type="ARBA" id="ARBA00023118"/>
    </source>
</evidence>
<dbReference type="GO" id="GO:0005615">
    <property type="term" value="C:extracellular space"/>
    <property type="evidence" value="ECO:0007669"/>
    <property type="project" value="UniProtKB-KW"/>
</dbReference>
<sequence>MAVAWCLVLVLVAAGLGLAGASPVPTSMPTSAGRSCNIGKFKSLPPTEWKAFKKAKDALENSLKNQSCSFSLFPRNWKLTELQVWERPMALEAELALTLKVLETKADSSLGDILDQPLHTLRHIHSELQACVSPQPTASPRPHGRLHHWLHRLQKAPKKVSQDCLESTVTFNLFRLLTRDLKPQGAPGWHEAFFLLPQDQEGVFTAGPPNKDCGTPRPNQLPFPTHNPVSPEKTPHPTPSCAPSRPLLPQIPDSNQ</sequence>
<keyword evidence="5 8" id="KW-0732">Signal</keyword>
<reference evidence="10" key="1">
    <citation type="journal article" date="2013" name="Science">
        <title>Comparative analysis of bat genomes provides insight into the evolution of flight and immunity.</title>
        <authorList>
            <person name="Zhang G."/>
            <person name="Cowled C."/>
            <person name="Shi Z."/>
            <person name="Huang Z."/>
            <person name="Bishop-Lilly K.A."/>
            <person name="Fang X."/>
            <person name="Wynne J.W."/>
            <person name="Xiong Z."/>
            <person name="Baker M.L."/>
            <person name="Zhao W."/>
            <person name="Tachedjian M."/>
            <person name="Zhu Y."/>
            <person name="Zhou P."/>
            <person name="Jiang X."/>
            <person name="Ng J."/>
            <person name="Yang L."/>
            <person name="Wu L."/>
            <person name="Xiao J."/>
            <person name="Feng Y."/>
            <person name="Chen Y."/>
            <person name="Sun X."/>
            <person name="Zhang Y."/>
            <person name="Marsh G.A."/>
            <person name="Crameri G."/>
            <person name="Broder C.C."/>
            <person name="Frey K.G."/>
            <person name="Wang L.F."/>
            <person name="Wang J."/>
        </authorList>
    </citation>
    <scope>NUCLEOTIDE SEQUENCE [LARGE SCALE GENOMIC DNA]</scope>
</reference>
<dbReference type="InParanoid" id="L5L378"/>
<feature type="chain" id="PRO_5003969805" evidence="8">
    <location>
        <begin position="22"/>
        <end position="256"/>
    </location>
</feature>
<dbReference type="STRING" id="9402.L5L378"/>
<dbReference type="InterPro" id="IPR029177">
    <property type="entry name" value="INF_lambda"/>
</dbReference>
<dbReference type="Gene3D" id="1.20.1250.60">
    <property type="entry name" value="Interferon lambda"/>
    <property type="match status" value="1"/>
</dbReference>
<dbReference type="eggNOG" id="ENOG502SSDC">
    <property type="taxonomic scope" value="Eukaryota"/>
</dbReference>
<proteinExistence type="inferred from homology"/>
<dbReference type="Pfam" id="PF15177">
    <property type="entry name" value="IL28A"/>
    <property type="match status" value="1"/>
</dbReference>
<evidence type="ECO:0000256" key="2">
    <source>
        <dbReference type="ARBA" id="ARBA00008717"/>
    </source>
</evidence>
<evidence type="ECO:0000256" key="1">
    <source>
        <dbReference type="ARBA" id="ARBA00004613"/>
    </source>
</evidence>
<evidence type="ECO:0000256" key="4">
    <source>
        <dbReference type="ARBA" id="ARBA00022525"/>
    </source>
</evidence>
<gene>
    <name evidence="9" type="ORF">PAL_GLEAN10001492</name>
</gene>
<dbReference type="GO" id="GO:0050778">
    <property type="term" value="P:positive regulation of immune response"/>
    <property type="evidence" value="ECO:0007669"/>
    <property type="project" value="InterPro"/>
</dbReference>
<keyword evidence="4" id="KW-0964">Secreted</keyword>
<dbReference type="PANTHER" id="PTHR31943:SF16">
    <property type="entry name" value="INTERFERON LAMBDA 1"/>
    <property type="match status" value="1"/>
</dbReference>
<dbReference type="GO" id="GO:0005125">
    <property type="term" value="F:cytokine activity"/>
    <property type="evidence" value="ECO:0007669"/>
    <property type="project" value="UniProtKB-KW"/>
</dbReference>
<protein>
    <submittedName>
        <fullName evidence="9">Interleukin-29</fullName>
    </submittedName>
</protein>
<comment type="subcellular location">
    <subcellularLocation>
        <location evidence="1">Secreted</location>
    </subcellularLocation>
</comment>
<accession>L5L378</accession>
<dbReference type="Proteomes" id="UP000010552">
    <property type="component" value="Unassembled WGS sequence"/>
</dbReference>
<evidence type="ECO:0000256" key="3">
    <source>
        <dbReference type="ARBA" id="ARBA00022514"/>
    </source>
</evidence>
<dbReference type="GO" id="GO:0051607">
    <property type="term" value="P:defense response to virus"/>
    <property type="evidence" value="ECO:0007669"/>
    <property type="project" value="UniProtKB-KW"/>
</dbReference>
<keyword evidence="10" id="KW-1185">Reference proteome</keyword>
<evidence type="ECO:0000313" key="9">
    <source>
        <dbReference type="EMBL" id="ELK18194.1"/>
    </source>
</evidence>
<evidence type="ECO:0000256" key="5">
    <source>
        <dbReference type="ARBA" id="ARBA00022729"/>
    </source>
</evidence>